<dbReference type="Proteomes" id="UP000030780">
    <property type="component" value="Unassembled WGS sequence"/>
</dbReference>
<dbReference type="EMBL" id="KB637189">
    <property type="protein sequence ID" value="EMS17410.1"/>
    <property type="molecule type" value="Genomic_DNA"/>
</dbReference>
<evidence type="ECO:0000256" key="1">
    <source>
        <dbReference type="SAM" id="SignalP"/>
    </source>
</evidence>
<evidence type="ECO:0000313" key="4">
    <source>
        <dbReference type="Proteomes" id="UP000030780"/>
    </source>
</evidence>
<dbReference type="OrthoDB" id="32185at2759"/>
<reference evidence="3 4" key="1">
    <citation type="submission" date="2013-01" db="EMBL/GenBank/DDBJ databases">
        <authorList>
            <person name="Inman J."/>
            <person name="Zafar N."/>
            <person name="Lorenzi H."/>
            <person name="Caler E."/>
        </authorList>
    </citation>
    <scope>NUCLEOTIDE SEQUENCE [LARGE SCALE GENOMIC DNA]</scope>
    <source>
        <strain evidence="3 4">HM-3:IMSS</strain>
    </source>
</reference>
<dbReference type="EMBL" id="KB637870">
    <property type="protein sequence ID" value="EMS14778.1"/>
    <property type="molecule type" value="Genomic_DNA"/>
</dbReference>
<proteinExistence type="predicted"/>
<protein>
    <submittedName>
        <fullName evidence="3">Uncharacterized protein</fullName>
    </submittedName>
</protein>
<dbReference type="AlphaFoldDB" id="M7WHW2"/>
<gene>
    <name evidence="3" type="ORF">KM1_297080</name>
    <name evidence="2" type="ORF">KM1_311810</name>
</gene>
<organism evidence="3 4">
    <name type="scientific">Entamoeba histolytica HM-3:IMSS</name>
    <dbReference type="NCBI Taxonomy" id="885315"/>
    <lineage>
        <taxon>Eukaryota</taxon>
        <taxon>Amoebozoa</taxon>
        <taxon>Evosea</taxon>
        <taxon>Archamoebae</taxon>
        <taxon>Mastigamoebida</taxon>
        <taxon>Entamoebidae</taxon>
        <taxon>Entamoeba</taxon>
    </lineage>
</organism>
<dbReference type="VEuPathDB" id="AmoebaDB:KM1_297080"/>
<feature type="chain" id="PRO_5007689512" evidence="1">
    <location>
        <begin position="17"/>
        <end position="99"/>
    </location>
</feature>
<accession>M7WHW2</accession>
<dbReference type="VEuPathDB" id="AmoebaDB:KM1_311810"/>
<evidence type="ECO:0000313" key="3">
    <source>
        <dbReference type="EMBL" id="EMS17410.1"/>
    </source>
</evidence>
<feature type="signal peptide" evidence="1">
    <location>
        <begin position="1"/>
        <end position="16"/>
    </location>
</feature>
<evidence type="ECO:0000313" key="2">
    <source>
        <dbReference type="EMBL" id="EMS14778.1"/>
    </source>
</evidence>
<name>M7WHW2_ENTHI</name>
<sequence>MLLYLILLKVLNIVLSLLLELLLQALSHLTEDTKSTSLSTFNYDKDQTGLLYDPQMTFNMHVLFEKDNYYNYDLPTEHSSVVESNVCKDTRYKIKTFDY</sequence>
<keyword evidence="1" id="KW-0732">Signal</keyword>